<keyword evidence="4" id="KW-1185">Reference proteome</keyword>
<dbReference type="InterPro" id="IPR036638">
    <property type="entry name" value="HLH_DNA-bd_sf"/>
</dbReference>
<dbReference type="GO" id="GO:0003700">
    <property type="term" value="F:DNA-binding transcription factor activity"/>
    <property type="evidence" value="ECO:0007669"/>
    <property type="project" value="InterPro"/>
</dbReference>
<dbReference type="PANTHER" id="PTHR45851">
    <property type="entry name" value="MYC PROTO-ONCOGENE"/>
    <property type="match status" value="1"/>
</dbReference>
<name>H9GSL1_ANOCA</name>
<reference evidence="3" key="1">
    <citation type="submission" date="2009-12" db="EMBL/GenBank/DDBJ databases">
        <title>The Genome Sequence of Anolis carolinensis (Green Anole Lizard).</title>
        <authorList>
            <consortium name="The Genome Sequencing Platform"/>
            <person name="Di Palma F."/>
            <person name="Alfoldi J."/>
            <person name="Heiman D."/>
            <person name="Young S."/>
            <person name="Grabherr M."/>
            <person name="Johnson J."/>
            <person name="Lander E.S."/>
            <person name="Lindblad-Toh K."/>
        </authorList>
    </citation>
    <scope>NUCLEOTIDE SEQUENCE [LARGE SCALE GENOMIC DNA]</scope>
    <source>
        <strain evidence="3">JBL SC #1</strain>
    </source>
</reference>
<reference evidence="3" key="3">
    <citation type="submission" date="2025-09" db="UniProtKB">
        <authorList>
            <consortium name="Ensembl"/>
        </authorList>
    </citation>
    <scope>IDENTIFICATION</scope>
</reference>
<evidence type="ECO:0000259" key="2">
    <source>
        <dbReference type="PROSITE" id="PS50888"/>
    </source>
</evidence>
<dbReference type="eggNOG" id="ENOG502QWSU">
    <property type="taxonomic scope" value="Eukaryota"/>
</dbReference>
<dbReference type="GeneTree" id="ENSGT00940000158613"/>
<dbReference type="SUPFAM" id="SSF47459">
    <property type="entry name" value="HLH, helix-loop-helix DNA-binding domain"/>
    <property type="match status" value="1"/>
</dbReference>
<evidence type="ECO:0000313" key="4">
    <source>
        <dbReference type="Proteomes" id="UP000001646"/>
    </source>
</evidence>
<reference evidence="3" key="2">
    <citation type="submission" date="2025-08" db="UniProtKB">
        <authorList>
            <consortium name="Ensembl"/>
        </authorList>
    </citation>
    <scope>IDENTIFICATION</scope>
</reference>
<proteinExistence type="predicted"/>
<dbReference type="SMART" id="SM00353">
    <property type="entry name" value="HLH"/>
    <property type="match status" value="1"/>
</dbReference>
<feature type="domain" description="BHLH" evidence="2">
    <location>
        <begin position="11"/>
        <end position="63"/>
    </location>
</feature>
<dbReference type="Ensembl" id="ENSACAT00000027412.2">
    <property type="protein sequence ID" value="ENSACAP00000019520.2"/>
    <property type="gene ID" value="ENSACAG00000025431.2"/>
</dbReference>
<dbReference type="InParanoid" id="H9GSL1"/>
<dbReference type="STRING" id="28377.ENSACAP00000019520"/>
<dbReference type="Gene3D" id="4.10.280.10">
    <property type="entry name" value="Helix-loop-helix DNA-binding domain"/>
    <property type="match status" value="1"/>
</dbReference>
<dbReference type="Pfam" id="PF00010">
    <property type="entry name" value="HLH"/>
    <property type="match status" value="1"/>
</dbReference>
<dbReference type="Proteomes" id="UP000001646">
    <property type="component" value="Unplaced"/>
</dbReference>
<dbReference type="GO" id="GO:0003677">
    <property type="term" value="F:DNA binding"/>
    <property type="evidence" value="ECO:0007669"/>
    <property type="project" value="UniProtKB-KW"/>
</dbReference>
<dbReference type="InterPro" id="IPR002418">
    <property type="entry name" value="Tscrpt_reg_Myc"/>
</dbReference>
<dbReference type="PRINTS" id="PR00044">
    <property type="entry name" value="LEUZIPPRMYC"/>
</dbReference>
<dbReference type="GO" id="GO:0046983">
    <property type="term" value="F:protein dimerization activity"/>
    <property type="evidence" value="ECO:0007669"/>
    <property type="project" value="InterPro"/>
</dbReference>
<evidence type="ECO:0000256" key="1">
    <source>
        <dbReference type="ARBA" id="ARBA00023125"/>
    </source>
</evidence>
<accession>H9GSL1</accession>
<dbReference type="FunFam" id="4.10.280.10:FF:000019">
    <property type="entry name" value="Myc proto-oncogene protein"/>
    <property type="match status" value="1"/>
</dbReference>
<keyword evidence="1" id="KW-0238">DNA-binding</keyword>
<dbReference type="InterPro" id="IPR050433">
    <property type="entry name" value="Myc_transcription_factors"/>
</dbReference>
<dbReference type="AlphaFoldDB" id="H9GSL1"/>
<dbReference type="InterPro" id="IPR011598">
    <property type="entry name" value="bHLH_dom"/>
</dbReference>
<protein>
    <recommendedName>
        <fullName evidence="2">BHLH domain-containing protein</fullName>
    </recommendedName>
</protein>
<organism evidence="3 4">
    <name type="scientific">Anolis carolinensis</name>
    <name type="common">Green anole</name>
    <name type="synonym">American chameleon</name>
    <dbReference type="NCBI Taxonomy" id="28377"/>
    <lineage>
        <taxon>Eukaryota</taxon>
        <taxon>Metazoa</taxon>
        <taxon>Chordata</taxon>
        <taxon>Craniata</taxon>
        <taxon>Vertebrata</taxon>
        <taxon>Euteleostomi</taxon>
        <taxon>Lepidosauria</taxon>
        <taxon>Squamata</taxon>
        <taxon>Bifurcata</taxon>
        <taxon>Unidentata</taxon>
        <taxon>Episquamata</taxon>
        <taxon>Toxicofera</taxon>
        <taxon>Iguania</taxon>
        <taxon>Dactyloidae</taxon>
        <taxon>Anolis</taxon>
    </lineage>
</organism>
<dbReference type="PROSITE" id="PS50888">
    <property type="entry name" value="BHLH"/>
    <property type="match status" value="1"/>
</dbReference>
<evidence type="ECO:0000313" key="3">
    <source>
        <dbReference type="Ensembl" id="ENSACAP00000019520.2"/>
    </source>
</evidence>
<dbReference type="HOGENOM" id="CLU_1566374_0_0_1"/>
<dbReference type="Bgee" id="ENSACAG00000025431">
    <property type="expression patterns" value="Expressed in liver and 11 other cell types or tissues"/>
</dbReference>
<sequence length="90" mass="10438">MLLLGTTWDISKRRNHNDLERKRRNDLRSRFLALRDTVPGLASCPKTPKVVVLSKAAEFLQSLLERKVKTLQNQCSLMPFELPWFNALES</sequence>